<evidence type="ECO:0000313" key="3">
    <source>
        <dbReference type="EMBL" id="MEX3751667.1"/>
    </source>
</evidence>
<name>A0ABV3WEK9_9BURK</name>
<reference evidence="3 4" key="1">
    <citation type="submission" date="2024-07" db="EMBL/GenBank/DDBJ databases">
        <title>A survey of Mimosa microsymbionts across Brazilian biomes reveals a high diversity of Paraburkholderia nodulating endemic species, but also that Cupriavidus is common as a symbiont of widespread species.</title>
        <authorList>
            <person name="Rouws L."/>
            <person name="Barauna A."/>
            <person name="Beukes C."/>
            <person name="Rouws J.R.C."/>
            <person name="De Faria S.M."/>
            <person name="Gross E."/>
            <person name="Bueno Dos Reis Junior F."/>
            <person name="Simon M.F."/>
            <person name="Maluk M."/>
            <person name="Odee D.W."/>
            <person name="Kenicer G."/>
            <person name="Young J.P.W."/>
            <person name="Reis V.M."/>
            <person name="Zilli J."/>
            <person name="James E.K."/>
        </authorList>
    </citation>
    <scope>NUCLEOTIDE SEQUENCE [LARGE SCALE GENOMIC DNA]</scope>
    <source>
        <strain evidence="3 4">BR14375</strain>
    </source>
</reference>
<dbReference type="Pfam" id="PF07811">
    <property type="entry name" value="TadE"/>
    <property type="match status" value="1"/>
</dbReference>
<sequence>MKRKQSAPCRVAGVHRRMHPQGGHAVVELALLLPLLLMLMLGIVESSLALYDKAVATNASREAARAGIVLKAPLLTVQQIQNVAANYAQGHLITFGSTVNPTVNVIQSSGTTSGNPLTVTVSYSFSGLVLGAYFNPLPNLLQISSSTTMNYE</sequence>
<accession>A0ABV3WEK9</accession>
<comment type="caution">
    <text evidence="3">The sequence shown here is derived from an EMBL/GenBank/DDBJ whole genome shotgun (WGS) entry which is preliminary data.</text>
</comment>
<keyword evidence="4" id="KW-1185">Reference proteome</keyword>
<protein>
    <submittedName>
        <fullName evidence="3">TadE/TadG family type IV pilus assembly protein</fullName>
    </submittedName>
</protein>
<evidence type="ECO:0000256" key="1">
    <source>
        <dbReference type="SAM" id="Phobius"/>
    </source>
</evidence>
<evidence type="ECO:0000313" key="4">
    <source>
        <dbReference type="Proteomes" id="UP001558535"/>
    </source>
</evidence>
<proteinExistence type="predicted"/>
<gene>
    <name evidence="3" type="ORF">AB3X84_16865</name>
</gene>
<dbReference type="Proteomes" id="UP001558535">
    <property type="component" value="Unassembled WGS sequence"/>
</dbReference>
<dbReference type="InterPro" id="IPR012495">
    <property type="entry name" value="TadE-like_dom"/>
</dbReference>
<keyword evidence="1" id="KW-1133">Transmembrane helix</keyword>
<organism evidence="3 4">
    <name type="scientific">Paraburkholderia phenoliruptrix</name>
    <dbReference type="NCBI Taxonomy" id="252970"/>
    <lineage>
        <taxon>Bacteria</taxon>
        <taxon>Pseudomonadati</taxon>
        <taxon>Pseudomonadota</taxon>
        <taxon>Betaproteobacteria</taxon>
        <taxon>Burkholderiales</taxon>
        <taxon>Burkholderiaceae</taxon>
        <taxon>Paraburkholderia</taxon>
    </lineage>
</organism>
<dbReference type="RefSeq" id="WP_368608385.1">
    <property type="nucleotide sequence ID" value="NZ_JBFPKB010000005.1"/>
</dbReference>
<keyword evidence="1" id="KW-0812">Transmembrane</keyword>
<evidence type="ECO:0000259" key="2">
    <source>
        <dbReference type="Pfam" id="PF07811"/>
    </source>
</evidence>
<keyword evidence="1" id="KW-0472">Membrane</keyword>
<feature type="domain" description="TadE-like" evidence="2">
    <location>
        <begin position="25"/>
        <end position="65"/>
    </location>
</feature>
<dbReference type="EMBL" id="JBFPKE010000004">
    <property type="protein sequence ID" value="MEX3751667.1"/>
    <property type="molecule type" value="Genomic_DNA"/>
</dbReference>
<feature type="transmembrane region" description="Helical" evidence="1">
    <location>
        <begin position="25"/>
        <end position="44"/>
    </location>
</feature>